<dbReference type="SUPFAM" id="SSF53474">
    <property type="entry name" value="alpha/beta-Hydrolases"/>
    <property type="match status" value="1"/>
</dbReference>
<proteinExistence type="predicted"/>
<dbReference type="InterPro" id="IPR050583">
    <property type="entry name" value="Mycobacterial_A85_antigen"/>
</dbReference>
<sequence length="255" mass="29234">MADISMSFFSQKMARHVTIQVFLPFDIAPMWGFREPFKTLYFLPGYSANAQSIVSSTILAERVFAKGFAVVIPDGENSFYTDQEDINTFYEQFVSQELVEVTRKLFPLSRRREDTYIGGISMGGFGSLMLGSRHMDTFSKILALSPATNPYRPNLLESGFTKAQLDRYFKSEDYYRAHYHPANNLKKAREAGRTLPDIFLCCGEQDPLTYEMDREFAEEMKREGIPVTTQWGAGTHDPLYWNTLLPAAIDFMLRE</sequence>
<dbReference type="GO" id="GO:0016787">
    <property type="term" value="F:hydrolase activity"/>
    <property type="evidence" value="ECO:0007669"/>
    <property type="project" value="UniProtKB-KW"/>
</dbReference>
<protein>
    <submittedName>
        <fullName evidence="1">Alpha/beta hydrolase-fold protein</fullName>
    </submittedName>
</protein>
<dbReference type="PANTHER" id="PTHR48098">
    <property type="entry name" value="ENTEROCHELIN ESTERASE-RELATED"/>
    <property type="match status" value="1"/>
</dbReference>
<dbReference type="PANTHER" id="PTHR48098:SF1">
    <property type="entry name" value="DIACYLGLYCEROL ACYLTRANSFERASE_MYCOLYLTRANSFERASE AG85A"/>
    <property type="match status" value="1"/>
</dbReference>
<keyword evidence="1" id="KW-0378">Hydrolase</keyword>
<comment type="caution">
    <text evidence="1">The sequence shown here is derived from an EMBL/GenBank/DDBJ whole genome shotgun (WGS) entry which is preliminary data.</text>
</comment>
<evidence type="ECO:0000313" key="1">
    <source>
        <dbReference type="EMBL" id="MEQ2521074.1"/>
    </source>
</evidence>
<dbReference type="Proteomes" id="UP001477672">
    <property type="component" value="Unassembled WGS sequence"/>
</dbReference>
<evidence type="ECO:0000313" key="2">
    <source>
        <dbReference type="Proteomes" id="UP001477672"/>
    </source>
</evidence>
<dbReference type="InterPro" id="IPR029058">
    <property type="entry name" value="AB_hydrolase_fold"/>
</dbReference>
<name>A0ABV1GGX3_9FIRM</name>
<dbReference type="Pfam" id="PF00756">
    <property type="entry name" value="Esterase"/>
    <property type="match status" value="1"/>
</dbReference>
<dbReference type="InterPro" id="IPR000801">
    <property type="entry name" value="Esterase-like"/>
</dbReference>
<organism evidence="1 2">
    <name type="scientific">Ruthenibacterium intestinale</name>
    <dbReference type="NCBI Taxonomy" id="3133163"/>
    <lineage>
        <taxon>Bacteria</taxon>
        <taxon>Bacillati</taxon>
        <taxon>Bacillota</taxon>
        <taxon>Clostridia</taxon>
        <taxon>Eubacteriales</taxon>
        <taxon>Oscillospiraceae</taxon>
        <taxon>Ruthenibacterium</taxon>
    </lineage>
</organism>
<accession>A0ABV1GGX3</accession>
<reference evidence="1 2" key="1">
    <citation type="submission" date="2024-03" db="EMBL/GenBank/DDBJ databases">
        <title>Human intestinal bacterial collection.</title>
        <authorList>
            <person name="Pauvert C."/>
            <person name="Hitch T.C.A."/>
            <person name="Clavel T."/>
        </authorList>
    </citation>
    <scope>NUCLEOTIDE SEQUENCE [LARGE SCALE GENOMIC DNA]</scope>
    <source>
        <strain evidence="1 2">CLA-JM-H11</strain>
    </source>
</reference>
<dbReference type="RefSeq" id="WP_349216615.1">
    <property type="nucleotide sequence ID" value="NZ_JBBMFA010000101.1"/>
</dbReference>
<dbReference type="Gene3D" id="3.40.50.1820">
    <property type="entry name" value="alpha/beta hydrolase"/>
    <property type="match status" value="1"/>
</dbReference>
<keyword evidence="2" id="KW-1185">Reference proteome</keyword>
<gene>
    <name evidence="1" type="ORF">WMO24_11640</name>
</gene>
<dbReference type="EMBL" id="JBBMFA010000101">
    <property type="protein sequence ID" value="MEQ2521074.1"/>
    <property type="molecule type" value="Genomic_DNA"/>
</dbReference>